<dbReference type="InterPro" id="IPR014044">
    <property type="entry name" value="CAP_dom"/>
</dbReference>
<dbReference type="RefSeq" id="XP_009173526.1">
    <property type="nucleotide sequence ID" value="XM_009175262.1"/>
</dbReference>
<feature type="transmembrane region" description="Helical" evidence="1">
    <location>
        <begin position="402"/>
        <end position="420"/>
    </location>
</feature>
<evidence type="ECO:0000256" key="1">
    <source>
        <dbReference type="SAM" id="Phobius"/>
    </source>
</evidence>
<organism evidence="3 4">
    <name type="scientific">Opisthorchis viverrini</name>
    <name type="common">Southeast Asian liver fluke</name>
    <dbReference type="NCBI Taxonomy" id="6198"/>
    <lineage>
        <taxon>Eukaryota</taxon>
        <taxon>Metazoa</taxon>
        <taxon>Spiralia</taxon>
        <taxon>Lophotrochozoa</taxon>
        <taxon>Platyhelminthes</taxon>
        <taxon>Trematoda</taxon>
        <taxon>Digenea</taxon>
        <taxon>Opisthorchiida</taxon>
        <taxon>Opisthorchiata</taxon>
        <taxon>Opisthorchiidae</taxon>
        <taxon>Opisthorchis</taxon>
    </lineage>
</organism>
<dbReference type="OrthoDB" id="10250153at2759"/>
<proteinExistence type="predicted"/>
<feature type="domain" description="SCP" evidence="2">
    <location>
        <begin position="20"/>
        <end position="144"/>
    </location>
</feature>
<dbReference type="GeneID" id="20323416"/>
<dbReference type="InterPro" id="IPR035940">
    <property type="entry name" value="CAP_sf"/>
</dbReference>
<dbReference type="InterPro" id="IPR001283">
    <property type="entry name" value="CRISP-related"/>
</dbReference>
<dbReference type="Proteomes" id="UP000054324">
    <property type="component" value="Unassembled WGS sequence"/>
</dbReference>
<protein>
    <recommendedName>
        <fullName evidence="2">SCP domain-containing protein</fullName>
    </recommendedName>
</protein>
<gene>
    <name evidence="3" type="ORF">T265_09237</name>
</gene>
<name>A0A074ZB03_OPIVI</name>
<keyword evidence="1" id="KW-0472">Membrane</keyword>
<keyword evidence="1" id="KW-1133">Transmembrane helix</keyword>
<keyword evidence="1" id="KW-0812">Transmembrane</keyword>
<sequence>MSEQANVFTLEQCARCARLTIERPILNLNIKPMRSISCFIHGTTFRDKSVPRTIHSRGTHISTSFCYNRSSVKQWFDQHVHYKYGPYPPENPDQVSGYTQLVWARTQTVGCYRAYCNRFWTRYTWENNIYNTICRYWPPGNVATELPYEPHDWFRPFWGSPSGRSSQFFVNLIFYLKPNGMKSAKYTHLQTSLVFRETHLEPSRISRSCCFQATECSAPGRLMFQSLHSRAWKHHKREIHLGSIYPKHFLWRSFGVVRFCPLTRSSVKIIFFQSPDKKEAQPVGDTPANSEEQGWLDQHNTYRAMLLSGQVSGQPKPLKMPSLTWSSQLTKEAQKAAKLACSGTHNSDGLLAVYRHPNNLGKYETSRLSQGILCKVLDGLHMGPRCICHDVLLFTKYCISSSYIIVIIIIILIDIMTSVFNTDASLPYNHDLFESLIVKKRVKVDREGTWC</sequence>
<evidence type="ECO:0000313" key="3">
    <source>
        <dbReference type="EMBL" id="KER22717.1"/>
    </source>
</evidence>
<dbReference type="Gene3D" id="3.40.33.10">
    <property type="entry name" value="CAP"/>
    <property type="match status" value="2"/>
</dbReference>
<keyword evidence="4" id="KW-1185">Reference proteome</keyword>
<dbReference type="KEGG" id="ovi:T265_09237"/>
<dbReference type="PRINTS" id="PR00837">
    <property type="entry name" value="V5TPXLIKE"/>
</dbReference>
<dbReference type="AlphaFoldDB" id="A0A074ZB03"/>
<dbReference type="SMART" id="SM00198">
    <property type="entry name" value="SCP"/>
    <property type="match status" value="1"/>
</dbReference>
<evidence type="ECO:0000259" key="2">
    <source>
        <dbReference type="SMART" id="SM00198"/>
    </source>
</evidence>
<dbReference type="EMBL" id="KL596883">
    <property type="protein sequence ID" value="KER22717.1"/>
    <property type="molecule type" value="Genomic_DNA"/>
</dbReference>
<dbReference type="SUPFAM" id="SSF55797">
    <property type="entry name" value="PR-1-like"/>
    <property type="match status" value="2"/>
</dbReference>
<accession>A0A074ZB03</accession>
<reference evidence="3 4" key="1">
    <citation type="submission" date="2013-11" db="EMBL/GenBank/DDBJ databases">
        <title>Opisthorchis viverrini - life in the bile duct.</title>
        <authorList>
            <person name="Young N.D."/>
            <person name="Nagarajan N."/>
            <person name="Lin S.J."/>
            <person name="Korhonen P.K."/>
            <person name="Jex A.R."/>
            <person name="Hall R.S."/>
            <person name="Safavi-Hemami H."/>
            <person name="Kaewkong W."/>
            <person name="Bertrand D."/>
            <person name="Gao S."/>
            <person name="Seet Q."/>
            <person name="Wongkham S."/>
            <person name="Teh B.T."/>
            <person name="Wongkham C."/>
            <person name="Intapan P.M."/>
            <person name="Maleewong W."/>
            <person name="Yang X."/>
            <person name="Hu M."/>
            <person name="Wang Z."/>
            <person name="Hofmann A."/>
            <person name="Sternberg P.W."/>
            <person name="Tan P."/>
            <person name="Wang J."/>
            <person name="Gasser R.B."/>
        </authorList>
    </citation>
    <scope>NUCLEOTIDE SEQUENCE [LARGE SCALE GENOMIC DNA]</scope>
</reference>
<evidence type="ECO:0000313" key="4">
    <source>
        <dbReference type="Proteomes" id="UP000054324"/>
    </source>
</evidence>
<dbReference type="CTD" id="20323416"/>
<dbReference type="Pfam" id="PF00188">
    <property type="entry name" value="CAP"/>
    <property type="match status" value="1"/>
</dbReference>
<dbReference type="PANTHER" id="PTHR10334">
    <property type="entry name" value="CYSTEINE-RICH SECRETORY PROTEIN-RELATED"/>
    <property type="match status" value="1"/>
</dbReference>